<gene>
    <name evidence="1" type="ORF">CFP71_15130</name>
</gene>
<protein>
    <recommendedName>
        <fullName evidence="3">Anti-anti-sigma factor</fullName>
    </recommendedName>
</protein>
<comment type="caution">
    <text evidence="1">The sequence shown here is derived from an EMBL/GenBank/DDBJ whole genome shotgun (WGS) entry which is preliminary data.</text>
</comment>
<name>A0A229SBQ1_9PSEU</name>
<organism evidence="1 2">
    <name type="scientific">Amycolatopsis thailandensis</name>
    <dbReference type="NCBI Taxonomy" id="589330"/>
    <lineage>
        <taxon>Bacteria</taxon>
        <taxon>Bacillati</taxon>
        <taxon>Actinomycetota</taxon>
        <taxon>Actinomycetes</taxon>
        <taxon>Pseudonocardiales</taxon>
        <taxon>Pseudonocardiaceae</taxon>
        <taxon>Amycolatopsis</taxon>
    </lineage>
</organism>
<dbReference type="EMBL" id="NMQT01000051">
    <property type="protein sequence ID" value="OXM56149.1"/>
    <property type="molecule type" value="Genomic_DNA"/>
</dbReference>
<keyword evidence="2" id="KW-1185">Reference proteome</keyword>
<reference evidence="1 2" key="1">
    <citation type="submission" date="2017-07" db="EMBL/GenBank/DDBJ databases">
        <title>Amycolatopsis thailandensis Genome sequencing and assembly.</title>
        <authorList>
            <person name="Kaur N."/>
            <person name="Mayilraj S."/>
        </authorList>
    </citation>
    <scope>NUCLEOTIDE SEQUENCE [LARGE SCALE GENOMIC DNA]</scope>
    <source>
        <strain evidence="1 2">JCM 16380</strain>
    </source>
</reference>
<dbReference type="SUPFAM" id="SSF52091">
    <property type="entry name" value="SpoIIaa-like"/>
    <property type="match status" value="1"/>
</dbReference>
<proteinExistence type="predicted"/>
<evidence type="ECO:0000313" key="1">
    <source>
        <dbReference type="EMBL" id="OXM56149.1"/>
    </source>
</evidence>
<sequence length="115" mass="11643">MSVFQTSRRPAPAVFEICGPVAHTVVVRGNGDVDAAGAVTFAVALEKAAASGALTVLVDLTGAGLFCLEAAKALVAHARGSNGYRLMLNPSPAVRRKLSLLGLTGLIRQTGSGAV</sequence>
<dbReference type="InterPro" id="IPR036513">
    <property type="entry name" value="STAS_dom_sf"/>
</dbReference>
<dbReference type="AlphaFoldDB" id="A0A229SBQ1"/>
<evidence type="ECO:0008006" key="3">
    <source>
        <dbReference type="Google" id="ProtNLM"/>
    </source>
</evidence>
<dbReference type="Gene3D" id="3.30.750.24">
    <property type="entry name" value="STAS domain"/>
    <property type="match status" value="1"/>
</dbReference>
<dbReference type="Proteomes" id="UP000215223">
    <property type="component" value="Unassembled WGS sequence"/>
</dbReference>
<evidence type="ECO:0000313" key="2">
    <source>
        <dbReference type="Proteomes" id="UP000215223"/>
    </source>
</evidence>
<dbReference type="CDD" id="cd07043">
    <property type="entry name" value="STAS_anti-anti-sigma_factors"/>
    <property type="match status" value="1"/>
</dbReference>
<accession>A0A229SBQ1</accession>